<evidence type="ECO:0000313" key="3">
    <source>
        <dbReference type="EMBL" id="RAJ12976.1"/>
    </source>
</evidence>
<sequence length="320" mass="35625">MYYRIALMKILVTGAVGFIGSHTCERLHKLGHEVVGLDNFNDYYSLTLKTLNEKALLEKGITVIKSDLRDPDFAEALPKDINYIFHFAAQPGISATSTFEDYFTNNIIATKNLIDYALQCKDLKLFVNIGTSSIYGLEATFPESVAPKPASHYGVTKLTAEQLVLQKSREQVFKSCSLRLYSVIGPRERPEKMYTKLIACAFNGEAFPLYEGSASHLRSFTYVGDIVDGIVSVIGNDTKVDGEIINLGTEVEHTTQEGIEAVEQVIGQSITINHVKARVGDQLRTKANIDKARKLLNYNPQTTLLEGVKAQVDWYKANFL</sequence>
<protein>
    <submittedName>
        <fullName evidence="3">Nucleoside-diphosphate-sugar epimerase</fullName>
    </submittedName>
</protein>
<dbReference type="AlphaFoldDB" id="A0A327R7Y3"/>
<accession>A0A327R7Y3</accession>
<dbReference type="Pfam" id="PF01370">
    <property type="entry name" value="Epimerase"/>
    <property type="match status" value="1"/>
</dbReference>
<feature type="domain" description="NAD-dependent epimerase/dehydratase" evidence="2">
    <location>
        <begin position="10"/>
        <end position="248"/>
    </location>
</feature>
<dbReference type="EMBL" id="QLLO01000008">
    <property type="protein sequence ID" value="RAJ12976.1"/>
    <property type="molecule type" value="Genomic_DNA"/>
</dbReference>
<reference evidence="3 4" key="1">
    <citation type="submission" date="2018-06" db="EMBL/GenBank/DDBJ databases">
        <title>Genomic Encyclopedia of Archaeal and Bacterial Type Strains, Phase II (KMG-II): from individual species to whole genera.</title>
        <authorList>
            <person name="Goeker M."/>
        </authorList>
    </citation>
    <scope>NUCLEOTIDE SEQUENCE [LARGE SCALE GENOMIC DNA]</scope>
    <source>
        <strain evidence="3 4">DSM 24464</strain>
    </source>
</reference>
<dbReference type="InterPro" id="IPR036291">
    <property type="entry name" value="NAD(P)-bd_dom_sf"/>
</dbReference>
<name>A0A327R7Y3_9FLAO</name>
<dbReference type="Gene3D" id="3.40.50.720">
    <property type="entry name" value="NAD(P)-binding Rossmann-like Domain"/>
    <property type="match status" value="1"/>
</dbReference>
<dbReference type="PRINTS" id="PR01713">
    <property type="entry name" value="NUCEPIMERASE"/>
</dbReference>
<dbReference type="PANTHER" id="PTHR43000">
    <property type="entry name" value="DTDP-D-GLUCOSE 4,6-DEHYDRATASE-RELATED"/>
    <property type="match status" value="1"/>
</dbReference>
<dbReference type="SUPFAM" id="SSF51735">
    <property type="entry name" value="NAD(P)-binding Rossmann-fold domains"/>
    <property type="match status" value="1"/>
</dbReference>
<dbReference type="Proteomes" id="UP000248703">
    <property type="component" value="Unassembled WGS sequence"/>
</dbReference>
<evidence type="ECO:0000256" key="1">
    <source>
        <dbReference type="ARBA" id="ARBA00007637"/>
    </source>
</evidence>
<proteinExistence type="inferred from homology"/>
<gene>
    <name evidence="3" type="ORF">LY08_02258</name>
</gene>
<organism evidence="3 4">
    <name type="scientific">Olleya aquimaris</name>
    <dbReference type="NCBI Taxonomy" id="639310"/>
    <lineage>
        <taxon>Bacteria</taxon>
        <taxon>Pseudomonadati</taxon>
        <taxon>Bacteroidota</taxon>
        <taxon>Flavobacteriia</taxon>
        <taxon>Flavobacteriales</taxon>
        <taxon>Flavobacteriaceae</taxon>
    </lineage>
</organism>
<keyword evidence="4" id="KW-1185">Reference proteome</keyword>
<evidence type="ECO:0000313" key="4">
    <source>
        <dbReference type="Proteomes" id="UP000248703"/>
    </source>
</evidence>
<comment type="similarity">
    <text evidence="1">Belongs to the NAD(P)-dependent epimerase/dehydratase family.</text>
</comment>
<comment type="caution">
    <text evidence="3">The sequence shown here is derived from an EMBL/GenBank/DDBJ whole genome shotgun (WGS) entry which is preliminary data.</text>
</comment>
<evidence type="ECO:0000259" key="2">
    <source>
        <dbReference type="Pfam" id="PF01370"/>
    </source>
</evidence>
<dbReference type="InterPro" id="IPR001509">
    <property type="entry name" value="Epimerase_deHydtase"/>
</dbReference>